<name>A0A914R1Y6_PAREQ</name>
<keyword evidence="1" id="KW-1185">Reference proteome</keyword>
<organism evidence="1 2">
    <name type="scientific">Parascaris equorum</name>
    <name type="common">Equine roundworm</name>
    <dbReference type="NCBI Taxonomy" id="6256"/>
    <lineage>
        <taxon>Eukaryota</taxon>
        <taxon>Metazoa</taxon>
        <taxon>Ecdysozoa</taxon>
        <taxon>Nematoda</taxon>
        <taxon>Chromadorea</taxon>
        <taxon>Rhabditida</taxon>
        <taxon>Spirurina</taxon>
        <taxon>Ascaridomorpha</taxon>
        <taxon>Ascaridoidea</taxon>
        <taxon>Ascarididae</taxon>
        <taxon>Parascaris</taxon>
    </lineage>
</organism>
<sequence length="60" mass="6501">MGSCFILFVLLQESEYRRFKSEGSAAGTCSLPAPEMDVTIDDLSPIADPPIVETLFTSGF</sequence>
<dbReference type="WBParaSite" id="PEQ_0000045701-mRNA-1">
    <property type="protein sequence ID" value="PEQ_0000045701-mRNA-1"/>
    <property type="gene ID" value="PEQ_0000045701"/>
</dbReference>
<protein>
    <submittedName>
        <fullName evidence="2">Uncharacterized protein</fullName>
    </submittedName>
</protein>
<dbReference type="AlphaFoldDB" id="A0A914R1Y6"/>
<proteinExistence type="predicted"/>
<dbReference type="Proteomes" id="UP000887564">
    <property type="component" value="Unplaced"/>
</dbReference>
<reference evidence="2" key="1">
    <citation type="submission" date="2022-11" db="UniProtKB">
        <authorList>
            <consortium name="WormBaseParasite"/>
        </authorList>
    </citation>
    <scope>IDENTIFICATION</scope>
</reference>
<evidence type="ECO:0000313" key="2">
    <source>
        <dbReference type="WBParaSite" id="PEQ_0000045701-mRNA-1"/>
    </source>
</evidence>
<evidence type="ECO:0000313" key="1">
    <source>
        <dbReference type="Proteomes" id="UP000887564"/>
    </source>
</evidence>
<accession>A0A914R1Y6</accession>